<dbReference type="InterPro" id="IPR010794">
    <property type="entry name" value="MalM"/>
</dbReference>
<sequence length="291" mass="31631">MKKFLFSTALLAFCALPISANQSVHINPQTLSAVQWQNVELSKNLKTTVSAQQNQAFTRDFAGTESPIVAYRIPANQGALTIEIDSNVIDDHVFIPSAVILDSNFNVAASYPSSAFKFKEERGILGNRFSTELNLTPVNGQDYIYLLIYTTEQDLGKTTVVPHPAKTYAKAMGNQPPAIDDIKVQHTRNGEIVVNVRNDQGTRFIGLDDILPTKKAKTTTAVGTAAAPMAANSSKAVNVPVDKDTEAYFNQAVTKALKSGDVNKAMNLVNEAEKLGLTSPRKIFLKQVSSK</sequence>
<dbReference type="NCBIfam" id="NF007855">
    <property type="entry name" value="PRK10564.1"/>
    <property type="match status" value="1"/>
</dbReference>
<dbReference type="OrthoDB" id="5944162at2"/>
<dbReference type="EMBL" id="SLYB01000020">
    <property type="protein sequence ID" value="TCP93360.1"/>
    <property type="molecule type" value="Genomic_DNA"/>
</dbReference>
<feature type="chain" id="PRO_5021023801" evidence="1">
    <location>
        <begin position="21"/>
        <end position="291"/>
    </location>
</feature>
<dbReference type="AlphaFoldDB" id="A0A4R2SV64"/>
<dbReference type="GO" id="GO:0008643">
    <property type="term" value="P:carbohydrate transport"/>
    <property type="evidence" value="ECO:0007669"/>
    <property type="project" value="InterPro"/>
</dbReference>
<evidence type="ECO:0000313" key="2">
    <source>
        <dbReference type="EMBL" id="TCP93360.1"/>
    </source>
</evidence>
<gene>
    <name evidence="2" type="ORF">EDC44_1207</name>
</gene>
<proteinExistence type="predicted"/>
<name>A0A4R2SV64_9PAST</name>
<keyword evidence="3" id="KW-1185">Reference proteome</keyword>
<dbReference type="RefSeq" id="WP_131977781.1">
    <property type="nucleotide sequence ID" value="NZ_SLYB01000020.1"/>
</dbReference>
<evidence type="ECO:0000313" key="3">
    <source>
        <dbReference type="Proteomes" id="UP000295763"/>
    </source>
</evidence>
<dbReference type="Pfam" id="PF07148">
    <property type="entry name" value="MalM"/>
    <property type="match status" value="1"/>
</dbReference>
<accession>A0A4R2SV64</accession>
<reference evidence="2 3" key="1">
    <citation type="submission" date="2019-03" db="EMBL/GenBank/DDBJ databases">
        <title>Genomic Encyclopedia of Type Strains, Phase IV (KMG-IV): sequencing the most valuable type-strain genomes for metagenomic binning, comparative biology and taxonomic classification.</title>
        <authorList>
            <person name="Goeker M."/>
        </authorList>
    </citation>
    <scope>NUCLEOTIDE SEQUENCE [LARGE SCALE GENOMIC DNA]</scope>
    <source>
        <strain evidence="2 3">DSM 28404</strain>
    </source>
</reference>
<evidence type="ECO:0000256" key="1">
    <source>
        <dbReference type="SAM" id="SignalP"/>
    </source>
</evidence>
<comment type="caution">
    <text evidence="2">The sequence shown here is derived from an EMBL/GenBank/DDBJ whole genome shotgun (WGS) entry which is preliminary data.</text>
</comment>
<dbReference type="GO" id="GO:0042597">
    <property type="term" value="C:periplasmic space"/>
    <property type="evidence" value="ECO:0007669"/>
    <property type="project" value="InterPro"/>
</dbReference>
<protein>
    <submittedName>
        <fullName evidence="2">Maltose operon protein</fullName>
    </submittedName>
</protein>
<keyword evidence="1" id="KW-0732">Signal</keyword>
<feature type="signal peptide" evidence="1">
    <location>
        <begin position="1"/>
        <end position="20"/>
    </location>
</feature>
<organism evidence="2 3">
    <name type="scientific">Cricetibacter osteomyelitidis</name>
    <dbReference type="NCBI Taxonomy" id="1521931"/>
    <lineage>
        <taxon>Bacteria</taxon>
        <taxon>Pseudomonadati</taxon>
        <taxon>Pseudomonadota</taxon>
        <taxon>Gammaproteobacteria</taxon>
        <taxon>Pasteurellales</taxon>
        <taxon>Pasteurellaceae</taxon>
        <taxon>Cricetibacter</taxon>
    </lineage>
</organism>
<dbReference type="Proteomes" id="UP000295763">
    <property type="component" value="Unassembled WGS sequence"/>
</dbReference>